<dbReference type="PANTHER" id="PTHR13046">
    <property type="entry name" value="PROTEASE U48 CAAX PRENYL PROTEASE RCE1"/>
    <property type="match status" value="1"/>
</dbReference>
<evidence type="ECO:0000256" key="10">
    <source>
        <dbReference type="ARBA" id="ARBA00047280"/>
    </source>
</evidence>
<dbReference type="EC" id="3.4.26.1" evidence="11"/>
<evidence type="ECO:0000256" key="3">
    <source>
        <dbReference type="ARBA" id="ARBA00022670"/>
    </source>
</evidence>
<dbReference type="AlphaFoldDB" id="A0A0N8JYQ3"/>
<comment type="caution">
    <text evidence="15">The sequence shown here is derived from an EMBL/GenBank/DDBJ whole genome shotgun (WGS) entry which is preliminary data.</text>
</comment>
<keyword evidence="6" id="KW-0256">Endoplasmic reticulum</keyword>
<dbReference type="InterPro" id="IPR003675">
    <property type="entry name" value="Rce1/LyrA-like_dom"/>
</dbReference>
<dbReference type="GO" id="GO:0004222">
    <property type="term" value="F:metalloendopeptidase activity"/>
    <property type="evidence" value="ECO:0007669"/>
    <property type="project" value="InterPro"/>
</dbReference>
<dbReference type="STRING" id="113540.ENSSFOP00015071922"/>
<proteinExistence type="inferred from homology"/>
<accession>A0A0N8JYQ3</accession>
<evidence type="ECO:0000313" key="16">
    <source>
        <dbReference type="Proteomes" id="UP000034805"/>
    </source>
</evidence>
<dbReference type="Pfam" id="PF02517">
    <property type="entry name" value="Rce1-like"/>
    <property type="match status" value="1"/>
</dbReference>
<evidence type="ECO:0000256" key="11">
    <source>
        <dbReference type="ARBA" id="ARBA00049729"/>
    </source>
</evidence>
<dbReference type="InterPro" id="IPR039731">
    <property type="entry name" value="Rce1"/>
</dbReference>
<dbReference type="Proteomes" id="UP000034805">
    <property type="component" value="Unassembled WGS sequence"/>
</dbReference>
<comment type="similarity">
    <text evidence="2">Belongs to the peptidase U48 family.</text>
</comment>
<dbReference type="GO" id="GO:0071586">
    <property type="term" value="P:CAAX-box protein processing"/>
    <property type="evidence" value="ECO:0007669"/>
    <property type="project" value="InterPro"/>
</dbReference>
<evidence type="ECO:0000256" key="12">
    <source>
        <dbReference type="ARBA" id="ARBA00049763"/>
    </source>
</evidence>
<keyword evidence="3 15" id="KW-0645">Protease</keyword>
<dbReference type="GO" id="GO:0005789">
    <property type="term" value="C:endoplasmic reticulum membrane"/>
    <property type="evidence" value="ECO:0007669"/>
    <property type="project" value="UniProtKB-SubCell"/>
</dbReference>
<feature type="transmembrane region" description="Helical" evidence="13">
    <location>
        <begin position="46"/>
        <end position="66"/>
    </location>
</feature>
<evidence type="ECO:0000256" key="8">
    <source>
        <dbReference type="ARBA" id="ARBA00023136"/>
    </source>
</evidence>
<feature type="transmembrane region" description="Helical" evidence="13">
    <location>
        <begin position="104"/>
        <end position="127"/>
    </location>
</feature>
<gene>
    <name evidence="15" type="ORF">Z043_114258</name>
</gene>
<keyword evidence="7 13" id="KW-1133">Transmembrane helix</keyword>
<evidence type="ECO:0000256" key="2">
    <source>
        <dbReference type="ARBA" id="ARBA00006897"/>
    </source>
</evidence>
<organism evidence="15 16">
    <name type="scientific">Scleropages formosus</name>
    <name type="common">Asian bonytongue</name>
    <name type="synonym">Osteoglossum formosum</name>
    <dbReference type="NCBI Taxonomy" id="113540"/>
    <lineage>
        <taxon>Eukaryota</taxon>
        <taxon>Metazoa</taxon>
        <taxon>Chordata</taxon>
        <taxon>Craniata</taxon>
        <taxon>Vertebrata</taxon>
        <taxon>Euteleostomi</taxon>
        <taxon>Actinopterygii</taxon>
        <taxon>Neopterygii</taxon>
        <taxon>Teleostei</taxon>
        <taxon>Osteoglossocephala</taxon>
        <taxon>Osteoglossomorpha</taxon>
        <taxon>Osteoglossiformes</taxon>
        <taxon>Osteoglossidae</taxon>
        <taxon>Scleropages</taxon>
    </lineage>
</organism>
<evidence type="ECO:0000313" key="15">
    <source>
        <dbReference type="EMBL" id="KPP67177.1"/>
    </source>
</evidence>
<reference evidence="15 16" key="1">
    <citation type="submission" date="2015-08" db="EMBL/GenBank/DDBJ databases">
        <title>The genome of the Asian arowana (Scleropages formosus).</title>
        <authorList>
            <person name="Tan M.H."/>
            <person name="Gan H.M."/>
            <person name="Croft L.J."/>
            <person name="Austin C.M."/>
        </authorList>
    </citation>
    <scope>NUCLEOTIDE SEQUENCE [LARGE SCALE GENOMIC DNA]</scope>
    <source>
        <strain evidence="15">Aro1</strain>
    </source>
</reference>
<dbReference type="EMBL" id="JARO02005194">
    <property type="protein sequence ID" value="KPP67177.1"/>
    <property type="molecule type" value="Genomic_DNA"/>
</dbReference>
<dbReference type="PANTHER" id="PTHR13046:SF0">
    <property type="entry name" value="CAAX PRENYL PROTEASE 2"/>
    <property type="match status" value="1"/>
</dbReference>
<evidence type="ECO:0000256" key="4">
    <source>
        <dbReference type="ARBA" id="ARBA00022692"/>
    </source>
</evidence>
<name>A0A0N8JYQ3_SCLFO</name>
<protein>
    <recommendedName>
        <fullName evidence="12">CAAX prenyl protease 2</fullName>
        <ecNumber evidence="11">3.4.26.1</ecNumber>
    </recommendedName>
    <alternativeName>
        <fullName evidence="9">Farnesylated proteins-converting enzyme 2</fullName>
    </alternativeName>
</protein>
<keyword evidence="4 13" id="KW-0812">Transmembrane</keyword>
<evidence type="ECO:0000256" key="5">
    <source>
        <dbReference type="ARBA" id="ARBA00022801"/>
    </source>
</evidence>
<evidence type="ECO:0000256" key="6">
    <source>
        <dbReference type="ARBA" id="ARBA00022824"/>
    </source>
</evidence>
<evidence type="ECO:0000256" key="7">
    <source>
        <dbReference type="ARBA" id="ARBA00022989"/>
    </source>
</evidence>
<evidence type="ECO:0000259" key="14">
    <source>
        <dbReference type="Pfam" id="PF02517"/>
    </source>
</evidence>
<comment type="subcellular location">
    <subcellularLocation>
        <location evidence="1">Endoplasmic reticulum membrane</location>
        <topology evidence="1">Multi-pass membrane protein</topology>
    </subcellularLocation>
</comment>
<feature type="non-terminal residue" evidence="15">
    <location>
        <position position="1"/>
    </location>
</feature>
<feature type="transmembrane region" description="Helical" evidence="13">
    <location>
        <begin position="133"/>
        <end position="153"/>
    </location>
</feature>
<feature type="transmembrane region" description="Helical" evidence="13">
    <location>
        <begin position="160"/>
        <end position="180"/>
    </location>
</feature>
<evidence type="ECO:0000256" key="1">
    <source>
        <dbReference type="ARBA" id="ARBA00004477"/>
    </source>
</evidence>
<keyword evidence="5" id="KW-0378">Hydrolase</keyword>
<sequence length="203" mass="22675">DYFSLLWYLVTSHRKLFRLEFYLLPACLTRPSASLLPLMGFRLESFAFAATLPLILTTMLFLGPVVQLVMESPWSFTDGVKLCFAHFHHVIEQLRFKRGTLSGICLSAVFQFSYTAVFGAYSAFIFIRTGHLVGPVLCHSFCNYMGFPSLGAALGHPRRLPILASYLLGVVLFPLLFFPLTDPSWFGTSPICSRALGSRSVCS</sequence>
<feature type="domain" description="CAAX prenyl protease 2/Lysostaphin resistance protein A-like" evidence="14">
    <location>
        <begin position="80"/>
        <end position="145"/>
    </location>
</feature>
<comment type="catalytic activity">
    <reaction evidence="10">
        <text>Hydrolyzes the peptide bond -P2-(S-farnesyl or geranylgeranyl)C-P1'-P2'-P3'-COOH where P1' and P2' are amino acids with aliphatic sidechains and P3' is any C-terminal residue.</text>
        <dbReference type="EC" id="3.4.26.1"/>
    </reaction>
</comment>
<evidence type="ECO:0000256" key="13">
    <source>
        <dbReference type="SAM" id="Phobius"/>
    </source>
</evidence>
<keyword evidence="8 13" id="KW-0472">Membrane</keyword>
<evidence type="ECO:0000256" key="9">
    <source>
        <dbReference type="ARBA" id="ARBA00032607"/>
    </source>
</evidence>